<dbReference type="InterPro" id="IPR038474">
    <property type="entry name" value="Polyketide_synth_cyclase_sf"/>
</dbReference>
<dbReference type="RefSeq" id="WP_344632498.1">
    <property type="nucleotide sequence ID" value="NZ_BAAATJ010000020.1"/>
</dbReference>
<dbReference type="InterPro" id="IPR006765">
    <property type="entry name" value="Polyketide_synth_cyclase"/>
</dbReference>
<dbReference type="InterPro" id="IPR011008">
    <property type="entry name" value="Dimeric_a/b-barrel"/>
</dbReference>
<dbReference type="Proteomes" id="UP001500058">
    <property type="component" value="Unassembled WGS sequence"/>
</dbReference>
<dbReference type="SUPFAM" id="SSF54909">
    <property type="entry name" value="Dimeric alpha+beta barrel"/>
    <property type="match status" value="1"/>
</dbReference>
<keyword evidence="2" id="KW-1185">Reference proteome</keyword>
<sequence>MHHALIVARMNPGSASDIAEIFAESDRGELPRLVGVTHRRLFHFGDDLYFHLIASERPPGPAIARVTDHPEFRAVSDRLSAHVRAYDPATWRSPKDAMAHCFYSWDSTTSAVRTPA</sequence>
<name>A0ABN3ILR2_9ACTN</name>
<protein>
    <submittedName>
        <fullName evidence="1">TcmI family type II polyketide cyclase</fullName>
    </submittedName>
</protein>
<reference evidence="1 2" key="1">
    <citation type="journal article" date="2019" name="Int. J. Syst. Evol. Microbiol.">
        <title>The Global Catalogue of Microorganisms (GCM) 10K type strain sequencing project: providing services to taxonomists for standard genome sequencing and annotation.</title>
        <authorList>
            <consortium name="The Broad Institute Genomics Platform"/>
            <consortium name="The Broad Institute Genome Sequencing Center for Infectious Disease"/>
            <person name="Wu L."/>
            <person name="Ma J."/>
        </authorList>
    </citation>
    <scope>NUCLEOTIDE SEQUENCE [LARGE SCALE GENOMIC DNA]</scope>
    <source>
        <strain evidence="1 2">JCM 6921</strain>
    </source>
</reference>
<evidence type="ECO:0000313" key="2">
    <source>
        <dbReference type="Proteomes" id="UP001500058"/>
    </source>
</evidence>
<organism evidence="1 2">
    <name type="scientific">Streptomyces glaucosporus</name>
    <dbReference type="NCBI Taxonomy" id="284044"/>
    <lineage>
        <taxon>Bacteria</taxon>
        <taxon>Bacillati</taxon>
        <taxon>Actinomycetota</taxon>
        <taxon>Actinomycetes</taxon>
        <taxon>Kitasatosporales</taxon>
        <taxon>Streptomycetaceae</taxon>
        <taxon>Streptomyces</taxon>
    </lineage>
</organism>
<dbReference type="EMBL" id="BAAATJ010000020">
    <property type="protein sequence ID" value="GAA2408207.1"/>
    <property type="molecule type" value="Genomic_DNA"/>
</dbReference>
<evidence type="ECO:0000313" key="1">
    <source>
        <dbReference type="EMBL" id="GAA2408207.1"/>
    </source>
</evidence>
<accession>A0ABN3ILR2</accession>
<comment type="caution">
    <text evidence="1">The sequence shown here is derived from an EMBL/GenBank/DDBJ whole genome shotgun (WGS) entry which is preliminary data.</text>
</comment>
<dbReference type="Gene3D" id="3.30.70.1090">
    <property type="entry name" value="Dimeric alpha+beta barrel"/>
    <property type="match status" value="1"/>
</dbReference>
<proteinExistence type="predicted"/>
<dbReference type="Pfam" id="PF04673">
    <property type="entry name" value="Cyclase_polyket"/>
    <property type="match status" value="1"/>
</dbReference>
<gene>
    <name evidence="1" type="ORF">GCM10010420_40530</name>
</gene>